<feature type="region of interest" description="Disordered" evidence="14">
    <location>
        <begin position="1"/>
        <end position="25"/>
    </location>
</feature>
<dbReference type="PANTHER" id="PTHR32282">
    <property type="entry name" value="BINDING PROTEIN TRANSPEPTIDASE, PUTATIVE-RELATED"/>
    <property type="match status" value="1"/>
</dbReference>
<dbReference type="GO" id="GO:0008360">
    <property type="term" value="P:regulation of cell shape"/>
    <property type="evidence" value="ECO:0007669"/>
    <property type="project" value="UniProtKB-KW"/>
</dbReference>
<dbReference type="GO" id="GO:0008955">
    <property type="term" value="F:peptidoglycan glycosyltransferase activity"/>
    <property type="evidence" value="ECO:0007669"/>
    <property type="project" value="UniProtKB-EC"/>
</dbReference>
<feature type="domain" description="Penicillin-binding protein transpeptidase" evidence="16">
    <location>
        <begin position="349"/>
        <end position="589"/>
    </location>
</feature>
<reference evidence="18 19" key="1">
    <citation type="journal article" date="2013" name="ISME J.">
        <title>A metabolic model for members of the genus Tetrasphaera involved in enhanced biological phosphorus removal.</title>
        <authorList>
            <person name="Kristiansen R."/>
            <person name="Nguyen H.T.T."/>
            <person name="Saunders A.M."/>
            <person name="Nielsen J.L."/>
            <person name="Wimmer R."/>
            <person name="Le V.Q."/>
            <person name="McIlroy S.J."/>
            <person name="Petrovski S."/>
            <person name="Seviour R.J."/>
            <person name="Calteau A."/>
            <person name="Nielsen K.L."/>
            <person name="Nielsen P.H."/>
        </authorList>
    </citation>
    <scope>NUCLEOTIDE SEQUENCE [LARGE SCALE GENOMIC DNA]</scope>
    <source>
        <strain evidence="18 19">T1-X7</strain>
    </source>
</reference>
<dbReference type="GO" id="GO:0030288">
    <property type="term" value="C:outer membrane-bounded periplasmic space"/>
    <property type="evidence" value="ECO:0007669"/>
    <property type="project" value="TreeGrafter"/>
</dbReference>
<feature type="compositionally biased region" description="Low complexity" evidence="14">
    <location>
        <begin position="7"/>
        <end position="22"/>
    </location>
</feature>
<dbReference type="SUPFAM" id="SSF56601">
    <property type="entry name" value="beta-lactamase/transpeptidase-like"/>
    <property type="match status" value="1"/>
</dbReference>
<comment type="caution">
    <text evidence="18">The sequence shown here is derived from an EMBL/GenBank/DDBJ whole genome shotgun (WGS) entry which is preliminary data.</text>
</comment>
<dbReference type="STRING" id="1194083.BN12_920009"/>
<dbReference type="Gene3D" id="1.10.3810.10">
    <property type="entry name" value="Biosynthetic peptidoglycan transglycosylase-like"/>
    <property type="match status" value="1"/>
</dbReference>
<comment type="similarity">
    <text evidence="2">In the N-terminal section; belongs to the glycosyltransferase 51 family.</text>
</comment>
<comment type="similarity">
    <text evidence="1">In the C-terminal section; belongs to the transpeptidase family.</text>
</comment>
<proteinExistence type="inferred from homology"/>
<keyword evidence="15" id="KW-0812">Transmembrane</keyword>
<keyword evidence="11" id="KW-0961">Cell wall biogenesis/degradation</keyword>
<dbReference type="InterPro" id="IPR050396">
    <property type="entry name" value="Glycosyltr_51/Transpeptidase"/>
</dbReference>
<keyword evidence="19" id="KW-1185">Reference proteome</keyword>
<dbReference type="PANTHER" id="PTHR32282:SF34">
    <property type="entry name" value="PENICILLIN-BINDING PROTEIN 1A"/>
    <property type="match status" value="1"/>
</dbReference>
<keyword evidence="6" id="KW-0808">Transferase</keyword>
<evidence type="ECO:0000256" key="3">
    <source>
        <dbReference type="ARBA" id="ARBA00022645"/>
    </source>
</evidence>
<name>A0A077M3M2_9MICO</name>
<evidence type="ECO:0000256" key="5">
    <source>
        <dbReference type="ARBA" id="ARBA00022676"/>
    </source>
</evidence>
<dbReference type="GO" id="GO:0009002">
    <property type="term" value="F:serine-type D-Ala-D-Ala carboxypeptidase activity"/>
    <property type="evidence" value="ECO:0007669"/>
    <property type="project" value="UniProtKB-EC"/>
</dbReference>
<dbReference type="InterPro" id="IPR023346">
    <property type="entry name" value="Lysozyme-like_dom_sf"/>
</dbReference>
<dbReference type="RefSeq" id="WP_053080011.1">
    <property type="nucleotide sequence ID" value="NZ_HF570958.1"/>
</dbReference>
<dbReference type="EMBL" id="CAJB01000428">
    <property type="protein sequence ID" value="CCH80421.1"/>
    <property type="molecule type" value="Genomic_DNA"/>
</dbReference>
<organism evidence="18 19">
    <name type="scientific">Nostocoides japonicum T1-X7</name>
    <dbReference type="NCBI Taxonomy" id="1194083"/>
    <lineage>
        <taxon>Bacteria</taxon>
        <taxon>Bacillati</taxon>
        <taxon>Actinomycetota</taxon>
        <taxon>Actinomycetes</taxon>
        <taxon>Micrococcales</taxon>
        <taxon>Intrasporangiaceae</taxon>
        <taxon>Nostocoides</taxon>
    </lineage>
</organism>
<comment type="catalytic activity">
    <reaction evidence="13">
        <text>[GlcNAc-(1-&gt;4)-Mur2Ac(oyl-L-Ala-gamma-D-Glu-L-Lys-D-Ala-D-Ala)](n)-di-trans,octa-cis-undecaprenyl diphosphate + beta-D-GlcNAc-(1-&gt;4)-Mur2Ac(oyl-L-Ala-gamma-D-Glu-L-Lys-D-Ala-D-Ala)-di-trans,octa-cis-undecaprenyl diphosphate = [GlcNAc-(1-&gt;4)-Mur2Ac(oyl-L-Ala-gamma-D-Glu-L-Lys-D-Ala-D-Ala)](n+1)-di-trans,octa-cis-undecaprenyl diphosphate + di-trans,octa-cis-undecaprenyl diphosphate + H(+)</text>
        <dbReference type="Rhea" id="RHEA:23708"/>
        <dbReference type="Rhea" id="RHEA-COMP:9602"/>
        <dbReference type="Rhea" id="RHEA-COMP:9603"/>
        <dbReference type="ChEBI" id="CHEBI:15378"/>
        <dbReference type="ChEBI" id="CHEBI:58405"/>
        <dbReference type="ChEBI" id="CHEBI:60033"/>
        <dbReference type="ChEBI" id="CHEBI:78435"/>
        <dbReference type="EC" id="2.4.99.28"/>
    </reaction>
</comment>
<protein>
    <submittedName>
        <fullName evidence="18">Putative secreted penicillin-binding protein</fullName>
    </submittedName>
</protein>
<feature type="transmembrane region" description="Helical" evidence="15">
    <location>
        <begin position="33"/>
        <end position="54"/>
    </location>
</feature>
<gene>
    <name evidence="18" type="ORF">BN12_920009</name>
</gene>
<dbReference type="Pfam" id="PF00905">
    <property type="entry name" value="Transpeptidase"/>
    <property type="match status" value="1"/>
</dbReference>
<evidence type="ECO:0000256" key="4">
    <source>
        <dbReference type="ARBA" id="ARBA00022670"/>
    </source>
</evidence>
<dbReference type="GO" id="GO:0009252">
    <property type="term" value="P:peptidoglycan biosynthetic process"/>
    <property type="evidence" value="ECO:0007669"/>
    <property type="project" value="UniProtKB-KW"/>
</dbReference>
<keyword evidence="5" id="KW-0328">Glycosyltransferase</keyword>
<dbReference type="AlphaFoldDB" id="A0A077M3M2"/>
<evidence type="ECO:0000256" key="9">
    <source>
        <dbReference type="ARBA" id="ARBA00022984"/>
    </source>
</evidence>
<feature type="compositionally biased region" description="Low complexity" evidence="14">
    <location>
        <begin position="652"/>
        <end position="715"/>
    </location>
</feature>
<evidence type="ECO:0000256" key="10">
    <source>
        <dbReference type="ARBA" id="ARBA00023268"/>
    </source>
</evidence>
<evidence type="ECO:0000256" key="14">
    <source>
        <dbReference type="SAM" id="MobiDB-lite"/>
    </source>
</evidence>
<sequence length="730" mass="77414">MSPSSPPNASSSGSPTGTSAGAKPRKRRWPRRVLWTLVALVVAGVVGFAIAYVLTPIPEPNEAAVAQSSILYYSDGKTELGRISDVNRESIPLADVPVDVQRAFLAAEDRSFYKNRGVSPVGIARALKAAVTGGPTQGGSTITQQYVKNFYLTQDQTVTRKLREIMISLKLDRQKSKDEILDAYLNTIYFGRGASGIQTAAHAYFGKDAKDLTASEGALLASVIRGPSYYDPRLGAQQKANAEARWTYVADGMAQEGWITQAQRDAMTFPTTIKAPVNRTMSGTNGYIVKEVKDELLDKLKLTDTEIDSQGLRIVTTIDKNKQADAVAAAKKLPSSPKNLHVGLASITPGNGAVVALYGGKDYQARPFDNATDATMQAGSTFKIFALIAALQNGVSTSQTYAGYSPQYFPQFADPGAATSFLQQGGVENFGNEQFGTIDLIDATAHSVNTVYAQVNIKATPEKTTAAAKDAGVTTPMKSVYANVFGTDDVKVIDMANAYATIAAGGVRATPYFVKSVKASVGGYSYTAKPEKTRVFDPDLISDVIEAQESVTQRGTGAYAGGRISRPIAGKTGTTTNNYAAWFDGYTPNLATAVGIYRGDGSVKPENQMNNIPGVGQLTGGTVPVWIWTDYMENALDGMRVVQFPEPAHINGGSVTPPSSTQTSESSTSTTTSAPTTTTTTTSPTQTQTQSPTGTRTGPPSQTATRTRTARPTRTQHPGEAGKAPSPTTS</sequence>
<accession>A0A077M3M2</accession>
<feature type="region of interest" description="Disordered" evidence="14">
    <location>
        <begin position="648"/>
        <end position="730"/>
    </location>
</feature>
<feature type="domain" description="Glycosyl transferase family 51" evidence="17">
    <location>
        <begin position="79"/>
        <end position="253"/>
    </location>
</feature>
<evidence type="ECO:0000256" key="7">
    <source>
        <dbReference type="ARBA" id="ARBA00022801"/>
    </source>
</evidence>
<evidence type="ECO:0000313" key="19">
    <source>
        <dbReference type="Proteomes" id="UP000035721"/>
    </source>
</evidence>
<keyword evidence="15" id="KW-1133">Transmembrane helix</keyword>
<evidence type="ECO:0000256" key="11">
    <source>
        <dbReference type="ARBA" id="ARBA00023316"/>
    </source>
</evidence>
<evidence type="ECO:0000313" key="18">
    <source>
        <dbReference type="EMBL" id="CCH80421.1"/>
    </source>
</evidence>
<keyword evidence="4" id="KW-0645">Protease</keyword>
<evidence type="ECO:0000256" key="8">
    <source>
        <dbReference type="ARBA" id="ARBA00022960"/>
    </source>
</evidence>
<evidence type="ECO:0000256" key="13">
    <source>
        <dbReference type="ARBA" id="ARBA00049902"/>
    </source>
</evidence>
<comment type="catalytic activity">
    <reaction evidence="12">
        <text>Preferential cleavage: (Ac)2-L-Lys-D-Ala-|-D-Ala. Also transpeptidation of peptidyl-alanyl moieties that are N-acyl substituents of D-alanine.</text>
        <dbReference type="EC" id="3.4.16.4"/>
    </reaction>
</comment>
<keyword evidence="3" id="KW-0121">Carboxypeptidase</keyword>
<dbReference type="InterPro" id="IPR012338">
    <property type="entry name" value="Beta-lactam/transpept-like"/>
</dbReference>
<evidence type="ECO:0000256" key="12">
    <source>
        <dbReference type="ARBA" id="ARBA00034000"/>
    </source>
</evidence>
<dbReference type="InterPro" id="IPR001460">
    <property type="entry name" value="PCN-bd_Tpept"/>
</dbReference>
<dbReference type="InterPro" id="IPR036950">
    <property type="entry name" value="PBP_transglycosylase"/>
</dbReference>
<dbReference type="Gene3D" id="3.40.710.10">
    <property type="entry name" value="DD-peptidase/beta-lactamase superfamily"/>
    <property type="match status" value="1"/>
</dbReference>
<keyword evidence="15" id="KW-0472">Membrane</keyword>
<keyword evidence="7" id="KW-0378">Hydrolase</keyword>
<dbReference type="GO" id="GO:0008658">
    <property type="term" value="F:penicillin binding"/>
    <property type="evidence" value="ECO:0007669"/>
    <property type="project" value="InterPro"/>
</dbReference>
<dbReference type="GO" id="GO:0071555">
    <property type="term" value="P:cell wall organization"/>
    <property type="evidence" value="ECO:0007669"/>
    <property type="project" value="UniProtKB-KW"/>
</dbReference>
<dbReference type="Pfam" id="PF00912">
    <property type="entry name" value="Transgly"/>
    <property type="match status" value="1"/>
</dbReference>
<evidence type="ECO:0000256" key="2">
    <source>
        <dbReference type="ARBA" id="ARBA00007739"/>
    </source>
</evidence>
<dbReference type="InterPro" id="IPR001264">
    <property type="entry name" value="Glyco_trans_51"/>
</dbReference>
<keyword evidence="9" id="KW-0573">Peptidoglycan synthesis</keyword>
<dbReference type="FunFam" id="1.10.3810.10:FF:000001">
    <property type="entry name" value="Penicillin-binding protein 1A"/>
    <property type="match status" value="1"/>
</dbReference>
<keyword evidence="10" id="KW-0511">Multifunctional enzyme</keyword>
<dbReference type="SUPFAM" id="SSF53955">
    <property type="entry name" value="Lysozyme-like"/>
    <property type="match status" value="1"/>
</dbReference>
<dbReference type="GO" id="GO:0006508">
    <property type="term" value="P:proteolysis"/>
    <property type="evidence" value="ECO:0007669"/>
    <property type="project" value="UniProtKB-KW"/>
</dbReference>
<dbReference type="Proteomes" id="UP000035721">
    <property type="component" value="Unassembled WGS sequence"/>
</dbReference>
<evidence type="ECO:0000259" key="16">
    <source>
        <dbReference type="Pfam" id="PF00905"/>
    </source>
</evidence>
<evidence type="ECO:0000256" key="15">
    <source>
        <dbReference type="SAM" id="Phobius"/>
    </source>
</evidence>
<keyword evidence="8" id="KW-0133">Cell shape</keyword>
<evidence type="ECO:0000259" key="17">
    <source>
        <dbReference type="Pfam" id="PF00912"/>
    </source>
</evidence>
<evidence type="ECO:0000256" key="1">
    <source>
        <dbReference type="ARBA" id="ARBA00007090"/>
    </source>
</evidence>
<evidence type="ECO:0000256" key="6">
    <source>
        <dbReference type="ARBA" id="ARBA00022679"/>
    </source>
</evidence>